<dbReference type="Proteomes" id="UP001396646">
    <property type="component" value="Unassembled WGS sequence"/>
</dbReference>
<keyword evidence="2" id="KW-1185">Reference proteome</keyword>
<proteinExistence type="predicted"/>
<gene>
    <name evidence="1" type="ORF">WOA13_11010</name>
</gene>
<dbReference type="SUPFAM" id="SSF57802">
    <property type="entry name" value="Rubredoxin-like"/>
    <property type="match status" value="1"/>
</dbReference>
<sequence>MEDIDQSMVYFRCNVCEFVFQADPNFFPITCPQCGSEDTSRT</sequence>
<evidence type="ECO:0008006" key="3">
    <source>
        <dbReference type="Google" id="ProtNLM"/>
    </source>
</evidence>
<comment type="caution">
    <text evidence="1">The sequence shown here is derived from an EMBL/GenBank/DDBJ whole genome shotgun (WGS) entry which is preliminary data.</text>
</comment>
<dbReference type="GeneID" id="77144871"/>
<dbReference type="RefSeq" id="WP_269429691.1">
    <property type="nucleotide sequence ID" value="NZ_JBCAUS010000007.1"/>
</dbReference>
<reference evidence="1 2" key="1">
    <citation type="submission" date="2024-04" db="EMBL/GenBank/DDBJ databases">
        <title>Methanococcoides sp. LMO-2.</title>
        <authorList>
            <person name="Liang L."/>
        </authorList>
    </citation>
    <scope>NUCLEOTIDE SEQUENCE [LARGE SCALE GENOMIC DNA]</scope>
    <source>
        <strain evidence="1 2">LMO-2</strain>
    </source>
</reference>
<name>A0ABU9KVG3_9EURY</name>
<dbReference type="EMBL" id="JBCAUS010000007">
    <property type="protein sequence ID" value="MEL4306348.1"/>
    <property type="molecule type" value="Genomic_DNA"/>
</dbReference>
<protein>
    <recommendedName>
        <fullName evidence="3">Rubredoxin</fullName>
    </recommendedName>
</protein>
<accession>A0ABU9KVG3</accession>
<evidence type="ECO:0000313" key="2">
    <source>
        <dbReference type="Proteomes" id="UP001396646"/>
    </source>
</evidence>
<evidence type="ECO:0000313" key="1">
    <source>
        <dbReference type="EMBL" id="MEL4306348.1"/>
    </source>
</evidence>
<organism evidence="1 2">
    <name type="scientific">Methanococcoides cohabitans</name>
    <dbReference type="NCBI Taxonomy" id="3136559"/>
    <lineage>
        <taxon>Archaea</taxon>
        <taxon>Methanobacteriati</taxon>
        <taxon>Methanobacteriota</taxon>
        <taxon>Stenosarchaea group</taxon>
        <taxon>Methanomicrobia</taxon>
        <taxon>Methanosarcinales</taxon>
        <taxon>Methanosarcinaceae</taxon>
        <taxon>Methanococcoides</taxon>
    </lineage>
</organism>